<reference evidence="1" key="1">
    <citation type="submission" date="2021-06" db="EMBL/GenBank/DDBJ databases">
        <authorList>
            <person name="Kallberg Y."/>
            <person name="Tangrot J."/>
            <person name="Rosling A."/>
        </authorList>
    </citation>
    <scope>NUCLEOTIDE SEQUENCE</scope>
    <source>
        <strain evidence="1">MA453B</strain>
    </source>
</reference>
<comment type="caution">
    <text evidence="1">The sequence shown here is derived from an EMBL/GenBank/DDBJ whole genome shotgun (WGS) entry which is preliminary data.</text>
</comment>
<gene>
    <name evidence="1" type="ORF">DERYTH_LOCUS23752</name>
</gene>
<dbReference type="Proteomes" id="UP000789405">
    <property type="component" value="Unassembled WGS sequence"/>
</dbReference>
<sequence length="49" mass="5658">LTGPLASVSVVTGFLEVSSRNLEDEFRYNFTKNESEIIQLIERKEQEKL</sequence>
<evidence type="ECO:0000313" key="2">
    <source>
        <dbReference type="Proteomes" id="UP000789405"/>
    </source>
</evidence>
<dbReference type="EMBL" id="CAJVPY010037289">
    <property type="protein sequence ID" value="CAG8802770.1"/>
    <property type="molecule type" value="Genomic_DNA"/>
</dbReference>
<keyword evidence="2" id="KW-1185">Reference proteome</keyword>
<protein>
    <submittedName>
        <fullName evidence="1">9496_t:CDS:1</fullName>
    </submittedName>
</protein>
<organism evidence="1 2">
    <name type="scientific">Dentiscutata erythropus</name>
    <dbReference type="NCBI Taxonomy" id="1348616"/>
    <lineage>
        <taxon>Eukaryota</taxon>
        <taxon>Fungi</taxon>
        <taxon>Fungi incertae sedis</taxon>
        <taxon>Mucoromycota</taxon>
        <taxon>Glomeromycotina</taxon>
        <taxon>Glomeromycetes</taxon>
        <taxon>Diversisporales</taxon>
        <taxon>Gigasporaceae</taxon>
        <taxon>Dentiscutata</taxon>
    </lineage>
</organism>
<dbReference type="AlphaFoldDB" id="A0A9N9K0D5"/>
<evidence type="ECO:0000313" key="1">
    <source>
        <dbReference type="EMBL" id="CAG8802770.1"/>
    </source>
</evidence>
<proteinExistence type="predicted"/>
<feature type="non-terminal residue" evidence="1">
    <location>
        <position position="49"/>
    </location>
</feature>
<name>A0A9N9K0D5_9GLOM</name>
<accession>A0A9N9K0D5</accession>